<keyword evidence="7" id="KW-1185">Reference proteome</keyword>
<keyword evidence="3 4" id="KW-0268">Exocytosis</keyword>
<dbReference type="GO" id="GO:0006893">
    <property type="term" value="P:Golgi to plasma membrane transport"/>
    <property type="evidence" value="ECO:0007669"/>
    <property type="project" value="UniProtKB-UniRule"/>
</dbReference>
<comment type="caution">
    <text evidence="6">The sequence shown here is derived from an EMBL/GenBank/DDBJ whole genome shotgun (WGS) entry which is preliminary data.</text>
</comment>
<evidence type="ECO:0000313" key="7">
    <source>
        <dbReference type="Proteomes" id="UP001280121"/>
    </source>
</evidence>
<dbReference type="Proteomes" id="UP001280121">
    <property type="component" value="Unassembled WGS sequence"/>
</dbReference>
<sequence>MVKDNFDCFVSCKTTIDGRLLKLKRIEDDLKGLGTSYLFNMIQGVNYMASSAFEPLFERQVGPNGEDKVYPRNASEVYNIV</sequence>
<gene>
    <name evidence="6" type="ORF">Ddye_008532</name>
</gene>
<dbReference type="EMBL" id="JANJYI010000003">
    <property type="protein sequence ID" value="KAK2655480.1"/>
    <property type="molecule type" value="Genomic_DNA"/>
</dbReference>
<comment type="subunit">
    <text evidence="4">Component of the exocyst complex.</text>
</comment>
<evidence type="ECO:0000256" key="2">
    <source>
        <dbReference type="ARBA" id="ARBA00022448"/>
    </source>
</evidence>
<evidence type="ECO:0000313" key="6">
    <source>
        <dbReference type="EMBL" id="KAK2655480.1"/>
    </source>
</evidence>
<evidence type="ECO:0000256" key="4">
    <source>
        <dbReference type="RuleBase" id="RU365069"/>
    </source>
</evidence>
<dbReference type="PANTHER" id="PTHR13043:SF1">
    <property type="entry name" value="EXOCYST COMPLEX COMPONENT 2"/>
    <property type="match status" value="1"/>
</dbReference>
<dbReference type="Pfam" id="PF15469">
    <property type="entry name" value="Sec5"/>
    <property type="match status" value="1"/>
</dbReference>
<comment type="function">
    <text evidence="4">Component of the exocyst complex involved in the docking of exocytic vesicles with fusion sites on the plasma membrane.</text>
</comment>
<dbReference type="GO" id="GO:0000145">
    <property type="term" value="C:exocyst"/>
    <property type="evidence" value="ECO:0007669"/>
    <property type="project" value="UniProtKB-UniRule"/>
</dbReference>
<evidence type="ECO:0000256" key="1">
    <source>
        <dbReference type="ARBA" id="ARBA00010578"/>
    </source>
</evidence>
<comment type="similarity">
    <text evidence="1 4">Belongs to the SEC5 family.</text>
</comment>
<dbReference type="GO" id="GO:0015031">
    <property type="term" value="P:protein transport"/>
    <property type="evidence" value="ECO:0007669"/>
    <property type="project" value="UniProtKB-KW"/>
</dbReference>
<accession>A0AAE0CLE4</accession>
<evidence type="ECO:0000256" key="3">
    <source>
        <dbReference type="ARBA" id="ARBA00022483"/>
    </source>
</evidence>
<keyword evidence="2 4" id="KW-0813">Transport</keyword>
<evidence type="ECO:0000259" key="5">
    <source>
        <dbReference type="Pfam" id="PF15469"/>
    </source>
</evidence>
<feature type="domain" description="Exocyst complex component EXOC2/Sec5 N-terminal" evidence="5">
    <location>
        <begin position="1"/>
        <end position="60"/>
    </location>
</feature>
<protein>
    <recommendedName>
        <fullName evidence="4">Exocyst complex component SEC5</fullName>
    </recommendedName>
</protein>
<dbReference type="InterPro" id="IPR029175">
    <property type="entry name" value="EXOC2/Sec5"/>
</dbReference>
<proteinExistence type="inferred from homology"/>
<dbReference type="GO" id="GO:0006887">
    <property type="term" value="P:exocytosis"/>
    <property type="evidence" value="ECO:0007669"/>
    <property type="project" value="UniProtKB-KW"/>
</dbReference>
<dbReference type="AlphaFoldDB" id="A0AAE0CLE4"/>
<name>A0AAE0CLE4_9ROSI</name>
<dbReference type="InterPro" id="IPR039481">
    <property type="entry name" value="EXOC2/Sec5_N_dom"/>
</dbReference>
<dbReference type="PANTHER" id="PTHR13043">
    <property type="entry name" value="EXOCYST COMPLEX COMPONENT SEC5"/>
    <property type="match status" value="1"/>
</dbReference>
<keyword evidence="4" id="KW-0653">Protein transport</keyword>
<organism evidence="6 7">
    <name type="scientific">Dipteronia dyeriana</name>
    <dbReference type="NCBI Taxonomy" id="168575"/>
    <lineage>
        <taxon>Eukaryota</taxon>
        <taxon>Viridiplantae</taxon>
        <taxon>Streptophyta</taxon>
        <taxon>Embryophyta</taxon>
        <taxon>Tracheophyta</taxon>
        <taxon>Spermatophyta</taxon>
        <taxon>Magnoliopsida</taxon>
        <taxon>eudicotyledons</taxon>
        <taxon>Gunneridae</taxon>
        <taxon>Pentapetalae</taxon>
        <taxon>rosids</taxon>
        <taxon>malvids</taxon>
        <taxon>Sapindales</taxon>
        <taxon>Sapindaceae</taxon>
        <taxon>Hippocastanoideae</taxon>
        <taxon>Acereae</taxon>
        <taxon>Dipteronia</taxon>
    </lineage>
</organism>
<reference evidence="6" key="1">
    <citation type="journal article" date="2023" name="Plant J.">
        <title>Genome sequences and population genomics provide insights into the demographic history, inbreeding, and mutation load of two 'living fossil' tree species of Dipteronia.</title>
        <authorList>
            <person name="Feng Y."/>
            <person name="Comes H.P."/>
            <person name="Chen J."/>
            <person name="Zhu S."/>
            <person name="Lu R."/>
            <person name="Zhang X."/>
            <person name="Li P."/>
            <person name="Qiu J."/>
            <person name="Olsen K.M."/>
            <person name="Qiu Y."/>
        </authorList>
    </citation>
    <scope>NUCLEOTIDE SEQUENCE</scope>
    <source>
        <strain evidence="6">KIB01</strain>
    </source>
</reference>